<gene>
    <name evidence="2" type="ORF">BXZ70DRAFT_901680</name>
</gene>
<dbReference type="SUPFAM" id="SSF52317">
    <property type="entry name" value="Class I glutamine amidotransferase-like"/>
    <property type="match status" value="1"/>
</dbReference>
<dbReference type="Pfam" id="PF01965">
    <property type="entry name" value="DJ-1_PfpI"/>
    <property type="match status" value="1"/>
</dbReference>
<comment type="caution">
    <text evidence="2">The sequence shown here is derived from an EMBL/GenBank/DDBJ whole genome shotgun (WGS) entry which is preliminary data.</text>
</comment>
<keyword evidence="3" id="KW-1185">Reference proteome</keyword>
<dbReference type="InterPro" id="IPR052158">
    <property type="entry name" value="INH-QAR"/>
</dbReference>
<dbReference type="AlphaFoldDB" id="A0A8K0UF74"/>
<sequence length="230" mass="24779">MSESQQSPPTLKLAVCLFNNVAATDFQGPVELFGFLSPSRLETNNPGFGMPKYAISTTYLSLIDGLITPMSGPSMMGSTTYDKVGPDEQFNIILIPGGYGVRPNVVPLSLLEFLKRQVPGADYVLSVCTGSWVLAQAGLLGGKRATTNKASFNKVKEATKEQGITWVPKARWVVDGNYWTSSGVTAGTDMASAFLEYLIGDEVASKIRGVVELSVKKEDDDEFAAFYGLI</sequence>
<keyword evidence="2" id="KW-0315">Glutamine amidotransferase</keyword>
<dbReference type="PANTHER" id="PTHR43130">
    <property type="entry name" value="ARAC-FAMILY TRANSCRIPTIONAL REGULATOR"/>
    <property type="match status" value="1"/>
</dbReference>
<dbReference type="CDD" id="cd03139">
    <property type="entry name" value="GATase1_PfpI_2"/>
    <property type="match status" value="1"/>
</dbReference>
<accession>A0A8K0UF74</accession>
<dbReference type="InterPro" id="IPR002818">
    <property type="entry name" value="DJ-1/PfpI"/>
</dbReference>
<dbReference type="Proteomes" id="UP000813824">
    <property type="component" value="Unassembled WGS sequence"/>
</dbReference>
<dbReference type="InterPro" id="IPR029062">
    <property type="entry name" value="Class_I_gatase-like"/>
</dbReference>
<evidence type="ECO:0000259" key="1">
    <source>
        <dbReference type="Pfam" id="PF01965"/>
    </source>
</evidence>
<dbReference type="OrthoDB" id="543156at2759"/>
<evidence type="ECO:0000313" key="3">
    <source>
        <dbReference type="Proteomes" id="UP000813824"/>
    </source>
</evidence>
<organism evidence="2 3">
    <name type="scientific">Cristinia sonorae</name>
    <dbReference type="NCBI Taxonomy" id="1940300"/>
    <lineage>
        <taxon>Eukaryota</taxon>
        <taxon>Fungi</taxon>
        <taxon>Dikarya</taxon>
        <taxon>Basidiomycota</taxon>
        <taxon>Agaricomycotina</taxon>
        <taxon>Agaricomycetes</taxon>
        <taxon>Agaricomycetidae</taxon>
        <taxon>Agaricales</taxon>
        <taxon>Pleurotineae</taxon>
        <taxon>Stephanosporaceae</taxon>
        <taxon>Cristinia</taxon>
    </lineage>
</organism>
<feature type="domain" description="DJ-1/PfpI" evidence="1">
    <location>
        <begin position="53"/>
        <end position="196"/>
    </location>
</feature>
<dbReference type="Gene3D" id="3.40.50.880">
    <property type="match status" value="1"/>
</dbReference>
<proteinExistence type="predicted"/>
<name>A0A8K0UF74_9AGAR</name>
<dbReference type="EMBL" id="JAEVFJ010000056">
    <property type="protein sequence ID" value="KAH8079448.1"/>
    <property type="molecule type" value="Genomic_DNA"/>
</dbReference>
<evidence type="ECO:0000313" key="2">
    <source>
        <dbReference type="EMBL" id="KAH8079448.1"/>
    </source>
</evidence>
<protein>
    <submittedName>
        <fullName evidence="2">Class I glutamine amidotransferase-like protein</fullName>
    </submittedName>
</protein>
<dbReference type="PANTHER" id="PTHR43130:SF15">
    <property type="entry name" value="THIJ_PFPI FAMILY PROTEIN (AFU_ORTHOLOGUE AFUA_5G14240)"/>
    <property type="match status" value="1"/>
</dbReference>
<reference evidence="2" key="1">
    <citation type="journal article" date="2021" name="New Phytol.">
        <title>Evolutionary innovations through gain and loss of genes in the ectomycorrhizal Boletales.</title>
        <authorList>
            <person name="Wu G."/>
            <person name="Miyauchi S."/>
            <person name="Morin E."/>
            <person name="Kuo A."/>
            <person name="Drula E."/>
            <person name="Varga T."/>
            <person name="Kohler A."/>
            <person name="Feng B."/>
            <person name="Cao Y."/>
            <person name="Lipzen A."/>
            <person name="Daum C."/>
            <person name="Hundley H."/>
            <person name="Pangilinan J."/>
            <person name="Johnson J."/>
            <person name="Barry K."/>
            <person name="LaButti K."/>
            <person name="Ng V."/>
            <person name="Ahrendt S."/>
            <person name="Min B."/>
            <person name="Choi I.G."/>
            <person name="Park H."/>
            <person name="Plett J.M."/>
            <person name="Magnuson J."/>
            <person name="Spatafora J.W."/>
            <person name="Nagy L.G."/>
            <person name="Henrissat B."/>
            <person name="Grigoriev I.V."/>
            <person name="Yang Z.L."/>
            <person name="Xu J."/>
            <person name="Martin F.M."/>
        </authorList>
    </citation>
    <scope>NUCLEOTIDE SEQUENCE</scope>
    <source>
        <strain evidence="2">KKN 215</strain>
    </source>
</reference>